<reference evidence="1" key="1">
    <citation type="submission" date="2019-11" db="EMBL/GenBank/DDBJ databases">
        <authorList>
            <person name="Li J."/>
        </authorList>
    </citation>
    <scope>NUCLEOTIDE SEQUENCE</scope>
    <source>
        <strain evidence="1">B6B</strain>
    </source>
</reference>
<dbReference type="AlphaFoldDB" id="A0A6A8DFP9"/>
<organism evidence="1 2">
    <name type="scientific">Aquibacillus halophilus</name>
    <dbReference type="NCBI Taxonomy" id="930132"/>
    <lineage>
        <taxon>Bacteria</taxon>
        <taxon>Bacillati</taxon>
        <taxon>Bacillota</taxon>
        <taxon>Bacilli</taxon>
        <taxon>Bacillales</taxon>
        <taxon>Bacillaceae</taxon>
        <taxon>Aquibacillus</taxon>
    </lineage>
</organism>
<dbReference type="RefSeq" id="WP_153738137.1">
    <property type="nucleotide sequence ID" value="NZ_WJNG01000016.1"/>
</dbReference>
<keyword evidence="2" id="KW-1185">Reference proteome</keyword>
<name>A0A6A8DFP9_9BACI</name>
<comment type="caution">
    <text evidence="1">The sequence shown here is derived from an EMBL/GenBank/DDBJ whole genome shotgun (WGS) entry which is preliminary data.</text>
</comment>
<evidence type="ECO:0000313" key="1">
    <source>
        <dbReference type="EMBL" id="MRH44525.1"/>
    </source>
</evidence>
<dbReference type="Proteomes" id="UP000799092">
    <property type="component" value="Unassembled WGS sequence"/>
</dbReference>
<accession>A0A6A8DFP9</accession>
<sequence>MSNKPTELGILLRGERTNNRNGEMDKASIEKVILNEIPKEEVSTWELIKNLPTPQKKLLWYLIIESNKDGTTIYSHDKNNLLFLMDKGLIRLNTFFKSTTKVSVFVLRDTPYLMRALSRKR</sequence>
<gene>
    <name evidence="1" type="ORF">GH741_17920</name>
</gene>
<dbReference type="EMBL" id="WJNG01000016">
    <property type="protein sequence ID" value="MRH44525.1"/>
    <property type="molecule type" value="Genomic_DNA"/>
</dbReference>
<dbReference type="OrthoDB" id="2971099at2"/>
<proteinExistence type="predicted"/>
<protein>
    <submittedName>
        <fullName evidence="1">Uncharacterized protein</fullName>
    </submittedName>
</protein>
<evidence type="ECO:0000313" key="2">
    <source>
        <dbReference type="Proteomes" id="UP000799092"/>
    </source>
</evidence>